<feature type="compositionally biased region" description="Basic and acidic residues" evidence="3">
    <location>
        <begin position="287"/>
        <end position="297"/>
    </location>
</feature>
<dbReference type="InterPro" id="IPR041337">
    <property type="entry name" value="hnRNP_Q_AcD"/>
</dbReference>
<comment type="caution">
    <text evidence="5">The sequence shown here is derived from an EMBL/GenBank/DDBJ whole genome shotgun (WGS) entry which is preliminary data.</text>
</comment>
<dbReference type="PROSITE" id="PS50102">
    <property type="entry name" value="RRM"/>
    <property type="match status" value="3"/>
</dbReference>
<dbReference type="PANTHER" id="PTHR21245">
    <property type="entry name" value="HETEROGENEOUS NUCLEAR RIBONUCLEOPROTEIN"/>
    <property type="match status" value="1"/>
</dbReference>
<dbReference type="InterPro" id="IPR012677">
    <property type="entry name" value="Nucleotide-bd_a/b_plait_sf"/>
</dbReference>
<evidence type="ECO:0000313" key="5">
    <source>
        <dbReference type="EMBL" id="KAH9304487.1"/>
    </source>
</evidence>
<organism evidence="5 6">
    <name type="scientific">Taxus chinensis</name>
    <name type="common">Chinese yew</name>
    <name type="synonym">Taxus wallichiana var. chinensis</name>
    <dbReference type="NCBI Taxonomy" id="29808"/>
    <lineage>
        <taxon>Eukaryota</taxon>
        <taxon>Viridiplantae</taxon>
        <taxon>Streptophyta</taxon>
        <taxon>Embryophyta</taxon>
        <taxon>Tracheophyta</taxon>
        <taxon>Spermatophyta</taxon>
        <taxon>Pinopsida</taxon>
        <taxon>Pinidae</taxon>
        <taxon>Conifers II</taxon>
        <taxon>Cupressales</taxon>
        <taxon>Taxaceae</taxon>
        <taxon>Taxus</taxon>
    </lineage>
</organism>
<dbReference type="Pfam" id="PF00076">
    <property type="entry name" value="RRM_1"/>
    <property type="match status" value="2"/>
</dbReference>
<feature type="region of interest" description="Disordered" evidence="3">
    <location>
        <begin position="527"/>
        <end position="580"/>
    </location>
</feature>
<keyword evidence="1 2" id="KW-0694">RNA-binding</keyword>
<dbReference type="CDD" id="cd21039">
    <property type="entry name" value="NURR"/>
    <property type="match status" value="1"/>
</dbReference>
<dbReference type="SMART" id="SM00360">
    <property type="entry name" value="RRM"/>
    <property type="match status" value="3"/>
</dbReference>
<feature type="region of interest" description="Disordered" evidence="3">
    <location>
        <begin position="287"/>
        <end position="308"/>
    </location>
</feature>
<accession>A0AA38CRU0</accession>
<gene>
    <name evidence="5" type="ORF">KI387_008891</name>
</gene>
<keyword evidence="6" id="KW-1185">Reference proteome</keyword>
<sequence length="580" mass="63512">AKSIKTEDGSGQKTGQASRVKGAEVFVGGLARTVTEDMIRQLFSSCGEIVEVRMMKDQNGGFKGYCFVRFSTKEAALKSQKEKNKTIFQGKKIGVASSTDRDILFIGNLRKDWGPEEVDSMVRQAFQDVVSVDLAIPLSTGGTSPDKKKQNRGFAFVRFSSHGAAARAHRVGSKQDFMLGGKWHPIVDWAESELEADPAELAKVKIAFVSNLPNNANEDFLRKLFEPFGKLERVAISRKSNVPVGFVHFTTRSELDKAIKELDGKAIDGPDKGPKFKIQVTVAKPAEKAKKRNREDTQTVANNKPDVKGKLSTDVSGYNALDYLNLHVKVPRLDSKPLMEVPTVADPYELAVLSLPASVTDCLLRIFRQGLATRYDIDLACLETLRPLPEITAVAILEQFASANFADGRDKRAYLAGLITRAGQERNPRFPFLQQGRSSELPTRDAGLLGITGSARSSFIDPLVTSHPLPGSSLIRHDPYATTTSLVGHSQVSSLVTADPVRERFSTGLDDAYGLSSYRNPASTGVNFGSSLPEVNGTERRPPVKFDPFTGQPYKFDPFTGEPIQQPGTISSSRFAGKYY</sequence>
<evidence type="ECO:0000256" key="2">
    <source>
        <dbReference type="PROSITE-ProRule" id="PRU00176"/>
    </source>
</evidence>
<dbReference type="InterPro" id="IPR000504">
    <property type="entry name" value="RRM_dom"/>
</dbReference>
<dbReference type="CDD" id="cd00590">
    <property type="entry name" value="RRM_SF"/>
    <property type="match status" value="1"/>
</dbReference>
<dbReference type="Gene3D" id="3.30.70.330">
    <property type="match status" value="3"/>
</dbReference>
<feature type="domain" description="RRM" evidence="4">
    <location>
        <begin position="102"/>
        <end position="192"/>
    </location>
</feature>
<feature type="domain" description="RRM" evidence="4">
    <location>
        <begin position="23"/>
        <end position="100"/>
    </location>
</feature>
<evidence type="ECO:0000259" key="4">
    <source>
        <dbReference type="PROSITE" id="PS50102"/>
    </source>
</evidence>
<dbReference type="Proteomes" id="UP000824469">
    <property type="component" value="Unassembled WGS sequence"/>
</dbReference>
<dbReference type="Pfam" id="PF18360">
    <property type="entry name" value="hnRNP_Q_AcD"/>
    <property type="match status" value="1"/>
</dbReference>
<name>A0AA38CRU0_TAXCH</name>
<proteinExistence type="predicted"/>
<dbReference type="SUPFAM" id="SSF54928">
    <property type="entry name" value="RNA-binding domain, RBD"/>
    <property type="match status" value="2"/>
</dbReference>
<dbReference type="GO" id="GO:0003723">
    <property type="term" value="F:RNA binding"/>
    <property type="evidence" value="ECO:0007669"/>
    <property type="project" value="UniProtKB-UniRule"/>
</dbReference>
<reference evidence="5 6" key="1">
    <citation type="journal article" date="2021" name="Nat. Plants">
        <title>The Taxus genome provides insights into paclitaxel biosynthesis.</title>
        <authorList>
            <person name="Xiong X."/>
            <person name="Gou J."/>
            <person name="Liao Q."/>
            <person name="Li Y."/>
            <person name="Zhou Q."/>
            <person name="Bi G."/>
            <person name="Li C."/>
            <person name="Du R."/>
            <person name="Wang X."/>
            <person name="Sun T."/>
            <person name="Guo L."/>
            <person name="Liang H."/>
            <person name="Lu P."/>
            <person name="Wu Y."/>
            <person name="Zhang Z."/>
            <person name="Ro D.K."/>
            <person name="Shang Y."/>
            <person name="Huang S."/>
            <person name="Yan J."/>
        </authorList>
    </citation>
    <scope>NUCLEOTIDE SEQUENCE [LARGE SCALE GENOMIC DNA]</scope>
    <source>
        <strain evidence="5">Ta-2019</strain>
    </source>
</reference>
<protein>
    <recommendedName>
        <fullName evidence="4">RRM domain-containing protein</fullName>
    </recommendedName>
</protein>
<feature type="non-terminal residue" evidence="5">
    <location>
        <position position="580"/>
    </location>
</feature>
<dbReference type="OMA" id="REDPNMS"/>
<feature type="domain" description="RRM" evidence="4">
    <location>
        <begin position="205"/>
        <end position="283"/>
    </location>
</feature>
<dbReference type="InterPro" id="IPR035979">
    <property type="entry name" value="RBD_domain_sf"/>
</dbReference>
<evidence type="ECO:0000256" key="3">
    <source>
        <dbReference type="SAM" id="MobiDB-lite"/>
    </source>
</evidence>
<evidence type="ECO:0000256" key="1">
    <source>
        <dbReference type="ARBA" id="ARBA00022884"/>
    </source>
</evidence>
<dbReference type="AlphaFoldDB" id="A0AA38CRU0"/>
<dbReference type="EMBL" id="JAHRHJ020000008">
    <property type="protein sequence ID" value="KAH9304487.1"/>
    <property type="molecule type" value="Genomic_DNA"/>
</dbReference>
<evidence type="ECO:0000313" key="6">
    <source>
        <dbReference type="Proteomes" id="UP000824469"/>
    </source>
</evidence>